<feature type="compositionally biased region" description="Polar residues" evidence="1">
    <location>
        <begin position="174"/>
        <end position="194"/>
    </location>
</feature>
<organism evidence="2">
    <name type="scientific">Rhipicephalus appendiculatus</name>
    <name type="common">Brown ear tick</name>
    <dbReference type="NCBI Taxonomy" id="34631"/>
    <lineage>
        <taxon>Eukaryota</taxon>
        <taxon>Metazoa</taxon>
        <taxon>Ecdysozoa</taxon>
        <taxon>Arthropoda</taxon>
        <taxon>Chelicerata</taxon>
        <taxon>Arachnida</taxon>
        <taxon>Acari</taxon>
        <taxon>Parasitiformes</taxon>
        <taxon>Ixodida</taxon>
        <taxon>Ixodoidea</taxon>
        <taxon>Ixodidae</taxon>
        <taxon>Rhipicephalinae</taxon>
        <taxon>Rhipicephalus</taxon>
        <taxon>Rhipicephalus</taxon>
    </lineage>
</organism>
<reference evidence="2" key="1">
    <citation type="journal article" date="2016" name="Ticks Tick Borne Dis.">
        <title>De novo assembly and annotation of the salivary gland transcriptome of Rhipicephalus appendiculatus male and female ticks during blood feeding.</title>
        <authorList>
            <person name="de Castro M.H."/>
            <person name="de Klerk D."/>
            <person name="Pienaar R."/>
            <person name="Latif A.A."/>
            <person name="Rees D.J."/>
            <person name="Mans B.J."/>
        </authorList>
    </citation>
    <scope>NUCLEOTIDE SEQUENCE</scope>
    <source>
        <tissue evidence="2">Salivary glands</tissue>
    </source>
</reference>
<evidence type="ECO:0000256" key="1">
    <source>
        <dbReference type="SAM" id="MobiDB-lite"/>
    </source>
</evidence>
<feature type="region of interest" description="Disordered" evidence="1">
    <location>
        <begin position="156"/>
        <end position="199"/>
    </location>
</feature>
<evidence type="ECO:0000313" key="2">
    <source>
        <dbReference type="EMBL" id="JAP84217.1"/>
    </source>
</evidence>
<feature type="region of interest" description="Disordered" evidence="1">
    <location>
        <begin position="1"/>
        <end position="22"/>
    </location>
</feature>
<dbReference type="AlphaFoldDB" id="A0A131YYZ4"/>
<proteinExistence type="predicted"/>
<accession>A0A131YYZ4</accession>
<feature type="region of interest" description="Disordered" evidence="1">
    <location>
        <begin position="344"/>
        <end position="366"/>
    </location>
</feature>
<feature type="region of interest" description="Disordered" evidence="1">
    <location>
        <begin position="391"/>
        <end position="415"/>
    </location>
</feature>
<dbReference type="EMBL" id="GEDV01004340">
    <property type="protein sequence ID" value="JAP84217.1"/>
    <property type="molecule type" value="Transcribed_RNA"/>
</dbReference>
<name>A0A131YYZ4_RHIAP</name>
<protein>
    <submittedName>
        <fullName evidence="2">Uncharacterized protein</fullName>
    </submittedName>
</protein>
<sequence length="425" mass="45779">MAEGAFVEGDQAPRDKDPEELDLQQRVPSRLVEEHGDDALRQPAHAELESSTLSPQPFNEAALDEGLMVRELLKKGRLKNPTLTEKGAPLQLLEDRRLSALLEVTQNIALRHQLRGTVQLLSQDRRSQEASGKPVGIVSISEEMSRVDHNARSALEHTDGARSSLPAGGAITDGTLSASPDTANKSALASTPSQLDAGRVESRLAEPTLKKSCQLRDGVEVCSEPSTLTQMVTGVSSGVSTEEAATTPQPHEHVPLSSLLRLEQAAPAEASSEGTSDDRIREMPVLEVLDKCDLAELSSYIRRARLRRCYGTDVASCSSDSERSLVKMDFSTLPTEASEIMTERRCGHEACNEPTRADGSTTSTSSWYSFDAPSAASRRSSGLLAAASESAGSWAARRQGQPTSPDMPSESLKASSLIRFFEGRN</sequence>